<organism evidence="1">
    <name type="scientific">bioreactor metagenome</name>
    <dbReference type="NCBI Taxonomy" id="1076179"/>
    <lineage>
        <taxon>unclassified sequences</taxon>
        <taxon>metagenomes</taxon>
        <taxon>ecological metagenomes</taxon>
    </lineage>
</organism>
<gene>
    <name evidence="1" type="ORF">SDC9_104851</name>
</gene>
<reference evidence="1" key="1">
    <citation type="submission" date="2019-08" db="EMBL/GenBank/DDBJ databases">
        <authorList>
            <person name="Kucharzyk K."/>
            <person name="Murdoch R.W."/>
            <person name="Higgins S."/>
            <person name="Loffler F."/>
        </authorList>
    </citation>
    <scope>NUCLEOTIDE SEQUENCE</scope>
</reference>
<protein>
    <submittedName>
        <fullName evidence="1">Uncharacterized protein</fullName>
    </submittedName>
</protein>
<dbReference type="EMBL" id="VSSQ01016560">
    <property type="protein sequence ID" value="MPM58022.1"/>
    <property type="molecule type" value="Genomic_DNA"/>
</dbReference>
<evidence type="ECO:0000313" key="1">
    <source>
        <dbReference type="EMBL" id="MPM58022.1"/>
    </source>
</evidence>
<sequence>MDKASNVVNLQYRVNQAFMGKYFIGHTPLISMCPNSHAWAALVNPPGSDVNLYLCTFTVSNYNECPLEAMMWLADAPRFGKESCDVAVSNQAIVPHPKPEGKIVFDSDKKCPVSDGTSIFPRIVGSYSTEVGNYYGKIVVPPDHAVVITLDLLGRPEGEAGVAWGWWEDRRRPCR</sequence>
<comment type="caution">
    <text evidence="1">The sequence shown here is derived from an EMBL/GenBank/DDBJ whole genome shotgun (WGS) entry which is preliminary data.</text>
</comment>
<dbReference type="Pfam" id="PF19640">
    <property type="entry name" value="DUF6143"/>
    <property type="match status" value="1"/>
</dbReference>
<accession>A0A645AXN2</accession>
<dbReference type="InterPro" id="IPR046141">
    <property type="entry name" value="DUF6143"/>
</dbReference>
<name>A0A645AXN2_9ZZZZ</name>
<dbReference type="AlphaFoldDB" id="A0A645AXN2"/>
<proteinExistence type="predicted"/>